<protein>
    <submittedName>
        <fullName evidence="2">Uncharacterized protein</fullName>
    </submittedName>
</protein>
<sequence>MTNERMKMLQTLEEKKDLFAEMEQLSDQMLVMDAEELGQAYEQRQKLMDQAAELDKAIRAMCEEDPQARDAVNHVSQPEDAQLRELYDVSRAIKAAASRILEGEEYRRKHVEVERDKAKKKIEELNKSGSSVAMHYLDSMQKATEVFPKRRIRNF</sequence>
<organism evidence="2 3">
    <name type="scientific">Candidatus Ruthenibacterium avium</name>
    <dbReference type="NCBI Taxonomy" id="2838751"/>
    <lineage>
        <taxon>Bacteria</taxon>
        <taxon>Bacillati</taxon>
        <taxon>Bacillota</taxon>
        <taxon>Clostridia</taxon>
        <taxon>Eubacteriales</taxon>
        <taxon>Oscillospiraceae</taxon>
        <taxon>Ruthenibacterium</taxon>
    </lineage>
</organism>
<dbReference type="AlphaFoldDB" id="A0A9D2LZY0"/>
<reference evidence="2" key="2">
    <citation type="submission" date="2021-04" db="EMBL/GenBank/DDBJ databases">
        <authorList>
            <person name="Gilroy R."/>
        </authorList>
    </citation>
    <scope>NUCLEOTIDE SEQUENCE</scope>
    <source>
        <strain evidence="2">ChiBcec8-14828</strain>
    </source>
</reference>
<evidence type="ECO:0000313" key="3">
    <source>
        <dbReference type="Proteomes" id="UP000824209"/>
    </source>
</evidence>
<feature type="coiled-coil region" evidence="1">
    <location>
        <begin position="8"/>
        <end position="64"/>
    </location>
</feature>
<gene>
    <name evidence="2" type="ORF">H9943_00765</name>
</gene>
<comment type="caution">
    <text evidence="2">The sequence shown here is derived from an EMBL/GenBank/DDBJ whole genome shotgun (WGS) entry which is preliminary data.</text>
</comment>
<accession>A0A9D2LZY0</accession>
<dbReference type="Proteomes" id="UP000824209">
    <property type="component" value="Unassembled WGS sequence"/>
</dbReference>
<name>A0A9D2LZY0_9FIRM</name>
<evidence type="ECO:0000313" key="2">
    <source>
        <dbReference type="EMBL" id="HJB38910.1"/>
    </source>
</evidence>
<evidence type="ECO:0000256" key="1">
    <source>
        <dbReference type="SAM" id="Coils"/>
    </source>
</evidence>
<proteinExistence type="predicted"/>
<keyword evidence="1" id="KW-0175">Coiled coil</keyword>
<dbReference type="EMBL" id="DWYA01000008">
    <property type="protein sequence ID" value="HJB38910.1"/>
    <property type="molecule type" value="Genomic_DNA"/>
</dbReference>
<reference evidence="2" key="1">
    <citation type="journal article" date="2021" name="PeerJ">
        <title>Extensive microbial diversity within the chicken gut microbiome revealed by metagenomics and culture.</title>
        <authorList>
            <person name="Gilroy R."/>
            <person name="Ravi A."/>
            <person name="Getino M."/>
            <person name="Pursley I."/>
            <person name="Horton D.L."/>
            <person name="Alikhan N.F."/>
            <person name="Baker D."/>
            <person name="Gharbi K."/>
            <person name="Hall N."/>
            <person name="Watson M."/>
            <person name="Adriaenssens E.M."/>
            <person name="Foster-Nyarko E."/>
            <person name="Jarju S."/>
            <person name="Secka A."/>
            <person name="Antonio M."/>
            <person name="Oren A."/>
            <person name="Chaudhuri R.R."/>
            <person name="La Ragione R."/>
            <person name="Hildebrand F."/>
            <person name="Pallen M.J."/>
        </authorList>
    </citation>
    <scope>NUCLEOTIDE SEQUENCE</scope>
    <source>
        <strain evidence="2">ChiBcec8-14828</strain>
    </source>
</reference>